<protein>
    <submittedName>
        <fullName evidence="6">Hypoxia-induced family protein</fullName>
    </submittedName>
</protein>
<keyword evidence="3 4" id="KW-0472">Membrane</keyword>
<dbReference type="AlphaFoldDB" id="A0A154WFI1"/>
<organism evidence="6 7">
    <name type="scientific">Oceanibaculum pacificum</name>
    <dbReference type="NCBI Taxonomy" id="580166"/>
    <lineage>
        <taxon>Bacteria</taxon>
        <taxon>Pseudomonadati</taxon>
        <taxon>Pseudomonadota</taxon>
        <taxon>Alphaproteobacteria</taxon>
        <taxon>Rhodospirillales</taxon>
        <taxon>Oceanibaculaceae</taxon>
        <taxon>Oceanibaculum</taxon>
    </lineage>
</organism>
<dbReference type="STRING" id="580166.AUP43_16785"/>
<gene>
    <name evidence="6" type="ORF">AUP43_16785</name>
</gene>
<evidence type="ECO:0000256" key="3">
    <source>
        <dbReference type="ARBA" id="ARBA00023136"/>
    </source>
</evidence>
<dbReference type="Pfam" id="PF04588">
    <property type="entry name" value="HIG_1_N"/>
    <property type="match status" value="1"/>
</dbReference>
<accession>A0A154WFI1</accession>
<keyword evidence="2 4" id="KW-1133">Transmembrane helix</keyword>
<feature type="domain" description="HIG1" evidence="5">
    <location>
        <begin position="1"/>
        <end position="63"/>
    </location>
</feature>
<dbReference type="InterPro" id="IPR007667">
    <property type="entry name" value="Hypoxia_induced_domain"/>
</dbReference>
<dbReference type="NCBIfam" id="NF033233">
    <property type="entry name" value="twin_helix"/>
    <property type="match status" value="1"/>
</dbReference>
<comment type="caution">
    <text evidence="6">The sequence shown here is derived from an EMBL/GenBank/DDBJ whole genome shotgun (WGS) entry which is preliminary data.</text>
</comment>
<evidence type="ECO:0000259" key="5">
    <source>
        <dbReference type="PROSITE" id="PS51503"/>
    </source>
</evidence>
<dbReference type="PROSITE" id="PS51503">
    <property type="entry name" value="HIG1"/>
    <property type="match status" value="1"/>
</dbReference>
<dbReference type="Proteomes" id="UP000076400">
    <property type="component" value="Unassembled WGS sequence"/>
</dbReference>
<evidence type="ECO:0000313" key="7">
    <source>
        <dbReference type="Proteomes" id="UP000076400"/>
    </source>
</evidence>
<evidence type="ECO:0000256" key="1">
    <source>
        <dbReference type="ARBA" id="ARBA00022692"/>
    </source>
</evidence>
<feature type="transmembrane region" description="Helical" evidence="4">
    <location>
        <begin position="6"/>
        <end position="26"/>
    </location>
</feature>
<dbReference type="RefSeq" id="WP_067552733.1">
    <property type="nucleotide sequence ID" value="NZ_LPXN01000036.1"/>
</dbReference>
<dbReference type="EMBL" id="LPXN01000036">
    <property type="protein sequence ID" value="KZD12284.1"/>
    <property type="molecule type" value="Genomic_DNA"/>
</dbReference>
<evidence type="ECO:0000256" key="4">
    <source>
        <dbReference type="SAM" id="Phobius"/>
    </source>
</evidence>
<evidence type="ECO:0000313" key="6">
    <source>
        <dbReference type="EMBL" id="KZD12284.1"/>
    </source>
</evidence>
<name>A0A154WFI1_9PROT</name>
<keyword evidence="7" id="KW-1185">Reference proteome</keyword>
<reference evidence="6 7" key="1">
    <citation type="submission" date="2015-12" db="EMBL/GenBank/DDBJ databases">
        <title>Genome sequence of Oceanibaculum pacificum MCCC 1A02656.</title>
        <authorList>
            <person name="Lu L."/>
            <person name="Lai Q."/>
            <person name="Shao Z."/>
            <person name="Qian P."/>
        </authorList>
    </citation>
    <scope>NUCLEOTIDE SEQUENCE [LARGE SCALE GENOMIC DNA]</scope>
    <source>
        <strain evidence="6 7">MCCC 1A02656</strain>
    </source>
</reference>
<keyword evidence="1 4" id="KW-0812">Transmembrane</keyword>
<feature type="transmembrane region" description="Helical" evidence="4">
    <location>
        <begin position="46"/>
        <end position="62"/>
    </location>
</feature>
<sequence>MSDIFIYLTGAAMLITLGVLGTGLFAMARGGEFNRRNANKIMRLRILAQAIALAMFAIAMFLR</sequence>
<evidence type="ECO:0000256" key="2">
    <source>
        <dbReference type="ARBA" id="ARBA00022989"/>
    </source>
</evidence>
<proteinExistence type="predicted"/>